<organism evidence="3 4">
    <name type="scientific">Apodospora peruviana</name>
    <dbReference type="NCBI Taxonomy" id="516989"/>
    <lineage>
        <taxon>Eukaryota</taxon>
        <taxon>Fungi</taxon>
        <taxon>Dikarya</taxon>
        <taxon>Ascomycota</taxon>
        <taxon>Pezizomycotina</taxon>
        <taxon>Sordariomycetes</taxon>
        <taxon>Sordariomycetidae</taxon>
        <taxon>Sordariales</taxon>
        <taxon>Lasiosphaeriaceae</taxon>
        <taxon>Apodospora</taxon>
    </lineage>
</organism>
<sequence>MILFETTESVIEILWDIALAFFLVRLAFVYFLLNLVSALALSYYYYYPLASQSAGEQLPLLPLLLLVANSAVWARFVIVYYEVPRVTGFRIAAGVTSLVFMVLAEMVAGLVMYEEGYYTGRQQWMMADYLKGGAEFGAVMAAYALMPWVQMGLEGLGARGEEEDESTSHGHEGKTLVDAVPTVNLSEKSLKQKKME</sequence>
<feature type="transmembrane region" description="Helical" evidence="2">
    <location>
        <begin position="20"/>
        <end position="46"/>
    </location>
</feature>
<feature type="transmembrane region" description="Helical" evidence="2">
    <location>
        <begin position="87"/>
        <end position="113"/>
    </location>
</feature>
<feature type="transmembrane region" description="Helical" evidence="2">
    <location>
        <begin position="58"/>
        <end position="81"/>
    </location>
</feature>
<keyword evidence="2" id="KW-1133">Transmembrane helix</keyword>
<protein>
    <submittedName>
        <fullName evidence="3">Uncharacterized protein</fullName>
    </submittedName>
</protein>
<evidence type="ECO:0000256" key="2">
    <source>
        <dbReference type="SAM" id="Phobius"/>
    </source>
</evidence>
<reference evidence="3" key="1">
    <citation type="journal article" date="2023" name="Mol. Phylogenet. Evol.">
        <title>Genome-scale phylogeny and comparative genomics of the fungal order Sordariales.</title>
        <authorList>
            <person name="Hensen N."/>
            <person name="Bonometti L."/>
            <person name="Westerberg I."/>
            <person name="Brannstrom I.O."/>
            <person name="Guillou S."/>
            <person name="Cros-Aarteil S."/>
            <person name="Calhoun S."/>
            <person name="Haridas S."/>
            <person name="Kuo A."/>
            <person name="Mondo S."/>
            <person name="Pangilinan J."/>
            <person name="Riley R."/>
            <person name="LaButti K."/>
            <person name="Andreopoulos B."/>
            <person name="Lipzen A."/>
            <person name="Chen C."/>
            <person name="Yan M."/>
            <person name="Daum C."/>
            <person name="Ng V."/>
            <person name="Clum A."/>
            <person name="Steindorff A."/>
            <person name="Ohm R.A."/>
            <person name="Martin F."/>
            <person name="Silar P."/>
            <person name="Natvig D.O."/>
            <person name="Lalanne C."/>
            <person name="Gautier V."/>
            <person name="Ament-Velasquez S.L."/>
            <person name="Kruys A."/>
            <person name="Hutchinson M.I."/>
            <person name="Powell A.J."/>
            <person name="Barry K."/>
            <person name="Miller A.N."/>
            <person name="Grigoriev I.V."/>
            <person name="Debuchy R."/>
            <person name="Gladieux P."/>
            <person name="Hiltunen Thoren M."/>
            <person name="Johannesson H."/>
        </authorList>
    </citation>
    <scope>NUCLEOTIDE SEQUENCE</scope>
    <source>
        <strain evidence="3">CBS 118394</strain>
    </source>
</reference>
<keyword evidence="4" id="KW-1185">Reference proteome</keyword>
<name>A0AAE0IQY4_9PEZI</name>
<keyword evidence="2" id="KW-0472">Membrane</keyword>
<evidence type="ECO:0000256" key="1">
    <source>
        <dbReference type="SAM" id="MobiDB-lite"/>
    </source>
</evidence>
<dbReference type="EMBL" id="JAUEDM010000001">
    <property type="protein sequence ID" value="KAK3329588.1"/>
    <property type="molecule type" value="Genomic_DNA"/>
</dbReference>
<dbReference type="Proteomes" id="UP001283341">
    <property type="component" value="Unassembled WGS sequence"/>
</dbReference>
<gene>
    <name evidence="3" type="ORF">B0H66DRAFT_597164</name>
</gene>
<feature type="region of interest" description="Disordered" evidence="1">
    <location>
        <begin position="159"/>
        <end position="196"/>
    </location>
</feature>
<reference evidence="3" key="2">
    <citation type="submission" date="2023-06" db="EMBL/GenBank/DDBJ databases">
        <authorList>
            <consortium name="Lawrence Berkeley National Laboratory"/>
            <person name="Haridas S."/>
            <person name="Hensen N."/>
            <person name="Bonometti L."/>
            <person name="Westerberg I."/>
            <person name="Brannstrom I.O."/>
            <person name="Guillou S."/>
            <person name="Cros-Aarteil S."/>
            <person name="Calhoun S."/>
            <person name="Kuo A."/>
            <person name="Mondo S."/>
            <person name="Pangilinan J."/>
            <person name="Riley R."/>
            <person name="Labutti K."/>
            <person name="Andreopoulos B."/>
            <person name="Lipzen A."/>
            <person name="Chen C."/>
            <person name="Yanf M."/>
            <person name="Daum C."/>
            <person name="Ng V."/>
            <person name="Clum A."/>
            <person name="Steindorff A."/>
            <person name="Ohm R."/>
            <person name="Martin F."/>
            <person name="Silar P."/>
            <person name="Natvig D."/>
            <person name="Lalanne C."/>
            <person name="Gautier V."/>
            <person name="Ament-Velasquez S.L."/>
            <person name="Kruys A."/>
            <person name="Hutchinson M.I."/>
            <person name="Powell A.J."/>
            <person name="Barry K."/>
            <person name="Miller A.N."/>
            <person name="Grigoriev I.V."/>
            <person name="Debuchy R."/>
            <person name="Gladieux P."/>
            <person name="Thoren M.H."/>
            <person name="Johannesson H."/>
        </authorList>
    </citation>
    <scope>NUCLEOTIDE SEQUENCE</scope>
    <source>
        <strain evidence="3">CBS 118394</strain>
    </source>
</reference>
<proteinExistence type="predicted"/>
<accession>A0AAE0IQY4</accession>
<keyword evidence="2" id="KW-0812">Transmembrane</keyword>
<feature type="compositionally biased region" description="Basic and acidic residues" evidence="1">
    <location>
        <begin position="166"/>
        <end position="175"/>
    </location>
</feature>
<evidence type="ECO:0000313" key="3">
    <source>
        <dbReference type="EMBL" id="KAK3329588.1"/>
    </source>
</evidence>
<evidence type="ECO:0000313" key="4">
    <source>
        <dbReference type="Proteomes" id="UP001283341"/>
    </source>
</evidence>
<dbReference type="AlphaFoldDB" id="A0AAE0IQY4"/>
<comment type="caution">
    <text evidence="3">The sequence shown here is derived from an EMBL/GenBank/DDBJ whole genome shotgun (WGS) entry which is preliminary data.</text>
</comment>